<dbReference type="PANTHER" id="PTHR11017:SF578">
    <property type="entry name" value="ADP-RIBOSYL CYCLASE_CYCLIC ADP-RIBOSE HYDROLASE"/>
    <property type="match status" value="1"/>
</dbReference>
<dbReference type="InterPro" id="IPR044974">
    <property type="entry name" value="Disease_R_plants"/>
</dbReference>
<proteinExistence type="predicted"/>
<accession>A0AAW1X193</accession>
<evidence type="ECO:0000256" key="1">
    <source>
        <dbReference type="ARBA" id="ARBA00022821"/>
    </source>
</evidence>
<dbReference type="PANTHER" id="PTHR11017">
    <property type="entry name" value="LEUCINE-RICH REPEAT-CONTAINING PROTEIN"/>
    <property type="match status" value="1"/>
</dbReference>
<sequence length="539" mass="62394">MDKVRTWRTALRDAANLSGWTFLDGHEANFINKIVEEISAQVSKRSYLNVARRSRLWFHEDVYRVLTENTGSNKVKGIRVELLREDEICLSAKCFKKMKNLQLFININARFSGEVDYLPNQLRFLDWPGFPLQSFPSDFNPQKLVELNIPYSRIKRLGQGFKNLQNLKSLSFGSCPKLVPFSNKVEYTEVPTPTSNSKISRYGKAISSERESDDEHRQGNLAFPRLGGLDVRGCNIWDCGFLMTLGCASTLRVMDLSANNFVTLPACISKFINLEELKLIDCKRLQQVPKLPPNMKKLHVSGCVSLERISKLSNILNRQESQMLEWMDLTNCWRLCDNLVHEAEKKGLLVNDHHLFSLFLSSQKSAFEVVFPGSHEIPKWFSSQMDFKGNGLFEFYIDVLPNFKWENTGLALCVAAEENVPWEFQIWINEEQVKSNVDRIGHNYKYHRYREPDSAWVWLFYIPFNLIDLRPFGYKRPLPPFQCRVIIYQWVYSGVVPFKGCGVHLVMPPNEGLCMKLSHAQNLTDYFLIPTNDSKLQKF</sequence>
<dbReference type="GO" id="GO:0006952">
    <property type="term" value="P:defense response"/>
    <property type="evidence" value="ECO:0007669"/>
    <property type="project" value="InterPro"/>
</dbReference>
<dbReference type="InterPro" id="IPR032675">
    <property type="entry name" value="LRR_dom_sf"/>
</dbReference>
<dbReference type="AlphaFoldDB" id="A0AAW1X193"/>
<dbReference type="Gene3D" id="3.80.10.10">
    <property type="entry name" value="Ribonuclease Inhibitor"/>
    <property type="match status" value="1"/>
</dbReference>
<gene>
    <name evidence="3" type="ORF">M0R45_027755</name>
</gene>
<dbReference type="Gene3D" id="3.40.50.10140">
    <property type="entry name" value="Toll/interleukin-1 receptor homology (TIR) domain"/>
    <property type="match status" value="1"/>
</dbReference>
<dbReference type="Pfam" id="PF23286">
    <property type="entry name" value="LRR_13"/>
    <property type="match status" value="1"/>
</dbReference>
<dbReference type="InterPro" id="IPR058546">
    <property type="entry name" value="RPS4B/Roq1-like_LRR"/>
</dbReference>
<keyword evidence="4" id="KW-1185">Reference proteome</keyword>
<dbReference type="SUPFAM" id="SSF52058">
    <property type="entry name" value="L domain-like"/>
    <property type="match status" value="1"/>
</dbReference>
<keyword evidence="1" id="KW-0611">Plant defense</keyword>
<protein>
    <recommendedName>
        <fullName evidence="2">Disease resistance protein RPS4B/Roq1-like leucine-rich repeats domain-containing protein</fullName>
    </recommendedName>
</protein>
<name>A0AAW1X193_RUBAR</name>
<evidence type="ECO:0000313" key="4">
    <source>
        <dbReference type="Proteomes" id="UP001457282"/>
    </source>
</evidence>
<dbReference type="EMBL" id="JBEDUW010000005">
    <property type="protein sequence ID" value="KAK9930727.1"/>
    <property type="molecule type" value="Genomic_DNA"/>
</dbReference>
<comment type="caution">
    <text evidence="3">The sequence shown here is derived from an EMBL/GenBank/DDBJ whole genome shotgun (WGS) entry which is preliminary data.</text>
</comment>
<evidence type="ECO:0000259" key="2">
    <source>
        <dbReference type="Pfam" id="PF23286"/>
    </source>
</evidence>
<dbReference type="InterPro" id="IPR035897">
    <property type="entry name" value="Toll_tir_struct_dom_sf"/>
</dbReference>
<dbReference type="Proteomes" id="UP001457282">
    <property type="component" value="Unassembled WGS sequence"/>
</dbReference>
<reference evidence="3 4" key="1">
    <citation type="journal article" date="2023" name="G3 (Bethesda)">
        <title>A chromosome-length genome assembly and annotation of blackberry (Rubus argutus, cv. 'Hillquist').</title>
        <authorList>
            <person name="Bruna T."/>
            <person name="Aryal R."/>
            <person name="Dudchenko O."/>
            <person name="Sargent D.J."/>
            <person name="Mead D."/>
            <person name="Buti M."/>
            <person name="Cavallini A."/>
            <person name="Hytonen T."/>
            <person name="Andres J."/>
            <person name="Pham M."/>
            <person name="Weisz D."/>
            <person name="Mascagni F."/>
            <person name="Usai G."/>
            <person name="Natali L."/>
            <person name="Bassil N."/>
            <person name="Fernandez G.E."/>
            <person name="Lomsadze A."/>
            <person name="Armour M."/>
            <person name="Olukolu B."/>
            <person name="Poorten T."/>
            <person name="Britton C."/>
            <person name="Davik J."/>
            <person name="Ashrafi H."/>
            <person name="Aiden E.L."/>
            <person name="Borodovsky M."/>
            <person name="Worthington M."/>
        </authorList>
    </citation>
    <scope>NUCLEOTIDE SEQUENCE [LARGE SCALE GENOMIC DNA]</scope>
    <source>
        <strain evidence="3">PI 553951</strain>
    </source>
</reference>
<organism evidence="3 4">
    <name type="scientific">Rubus argutus</name>
    <name type="common">Southern blackberry</name>
    <dbReference type="NCBI Taxonomy" id="59490"/>
    <lineage>
        <taxon>Eukaryota</taxon>
        <taxon>Viridiplantae</taxon>
        <taxon>Streptophyta</taxon>
        <taxon>Embryophyta</taxon>
        <taxon>Tracheophyta</taxon>
        <taxon>Spermatophyta</taxon>
        <taxon>Magnoliopsida</taxon>
        <taxon>eudicotyledons</taxon>
        <taxon>Gunneridae</taxon>
        <taxon>Pentapetalae</taxon>
        <taxon>rosids</taxon>
        <taxon>fabids</taxon>
        <taxon>Rosales</taxon>
        <taxon>Rosaceae</taxon>
        <taxon>Rosoideae</taxon>
        <taxon>Rosoideae incertae sedis</taxon>
        <taxon>Rubus</taxon>
    </lineage>
</organism>
<evidence type="ECO:0000313" key="3">
    <source>
        <dbReference type="EMBL" id="KAK9930727.1"/>
    </source>
</evidence>
<feature type="domain" description="Disease resistance protein RPS4B/Roq1-like leucine-rich repeats" evidence="2">
    <location>
        <begin position="228"/>
        <end position="319"/>
    </location>
</feature>